<dbReference type="Proteomes" id="UP001620597">
    <property type="component" value="Unassembled WGS sequence"/>
</dbReference>
<comment type="caution">
    <text evidence="5">The sequence shown here is derived from an EMBL/GenBank/DDBJ whole genome shotgun (WGS) entry which is preliminary data.</text>
</comment>
<dbReference type="InterPro" id="IPR015854">
    <property type="entry name" value="ABC_transpr_LolD-like"/>
</dbReference>
<reference evidence="5 6" key="1">
    <citation type="submission" date="2024-03" db="EMBL/GenBank/DDBJ databases">
        <title>High-quality draft genome sequence of Oceanobacter sp. wDCs-4.</title>
        <authorList>
            <person name="Dong C."/>
        </authorList>
    </citation>
    <scope>NUCLEOTIDE SEQUENCE [LARGE SCALE GENOMIC DNA]</scope>
    <source>
        <strain evidence="6">wDCs-4</strain>
    </source>
</reference>
<keyword evidence="6" id="KW-1185">Reference proteome</keyword>
<dbReference type="GO" id="GO:0005524">
    <property type="term" value="F:ATP binding"/>
    <property type="evidence" value="ECO:0007669"/>
    <property type="project" value="UniProtKB-KW"/>
</dbReference>
<dbReference type="SUPFAM" id="SSF52540">
    <property type="entry name" value="P-loop containing nucleoside triphosphate hydrolases"/>
    <property type="match status" value="1"/>
</dbReference>
<dbReference type="RefSeq" id="WP_416207444.1">
    <property type="nucleotide sequence ID" value="NZ_JBBKTX010000036.1"/>
</dbReference>
<dbReference type="CDD" id="cd03255">
    <property type="entry name" value="ABC_MJ0796_LolCDE_FtsE"/>
    <property type="match status" value="1"/>
</dbReference>
<dbReference type="SMART" id="SM00382">
    <property type="entry name" value="AAA"/>
    <property type="match status" value="1"/>
</dbReference>
<accession>A0ABW8NNQ7</accession>
<proteinExistence type="predicted"/>
<dbReference type="Gene3D" id="3.40.50.300">
    <property type="entry name" value="P-loop containing nucleotide triphosphate hydrolases"/>
    <property type="match status" value="1"/>
</dbReference>
<evidence type="ECO:0000256" key="3">
    <source>
        <dbReference type="ARBA" id="ARBA00022840"/>
    </source>
</evidence>
<dbReference type="InterPro" id="IPR003593">
    <property type="entry name" value="AAA+_ATPase"/>
</dbReference>
<protein>
    <submittedName>
        <fullName evidence="5">ABC transporter ATP-binding protein</fullName>
    </submittedName>
</protein>
<keyword evidence="1" id="KW-0813">Transport</keyword>
<keyword evidence="2" id="KW-0547">Nucleotide-binding</keyword>
<organism evidence="5 6">
    <name type="scientific">Oceanobacter antarcticus</name>
    <dbReference type="NCBI Taxonomy" id="3133425"/>
    <lineage>
        <taxon>Bacteria</taxon>
        <taxon>Pseudomonadati</taxon>
        <taxon>Pseudomonadota</taxon>
        <taxon>Gammaproteobacteria</taxon>
        <taxon>Oceanospirillales</taxon>
        <taxon>Oceanospirillaceae</taxon>
        <taxon>Oceanobacter</taxon>
    </lineage>
</organism>
<evidence type="ECO:0000313" key="5">
    <source>
        <dbReference type="EMBL" id="MFK4754620.1"/>
    </source>
</evidence>
<dbReference type="InterPro" id="IPR027417">
    <property type="entry name" value="P-loop_NTPase"/>
</dbReference>
<sequence>MLAIELQDIVFHYPSSPPEHALCIPQWQVPPGQRLFLHGRSGSGKTTLLRLLTGMMSPQQGQIRLLGENIQSLSPPQRDTFRAQHIGQISQQFYLLPYLSVADNIRLAAVLAKKSSAFLDDRIYQLLEQLDMPPALFHQPAGRLSQGQQQRVAIARALINRPALLFADEPTSALDEASTAAFIRLLLQNLATDTTLIMISHDHRQASWFDQSVALQDLTSVSKGL</sequence>
<dbReference type="PROSITE" id="PS50893">
    <property type="entry name" value="ABC_TRANSPORTER_2"/>
    <property type="match status" value="1"/>
</dbReference>
<dbReference type="InterPro" id="IPR017911">
    <property type="entry name" value="MacB-like_ATP-bd"/>
</dbReference>
<dbReference type="PROSITE" id="PS00211">
    <property type="entry name" value="ABC_TRANSPORTER_1"/>
    <property type="match status" value="1"/>
</dbReference>
<evidence type="ECO:0000256" key="1">
    <source>
        <dbReference type="ARBA" id="ARBA00022448"/>
    </source>
</evidence>
<feature type="domain" description="ABC transporter" evidence="4">
    <location>
        <begin position="4"/>
        <end position="225"/>
    </location>
</feature>
<name>A0ABW8NNQ7_9GAMM</name>
<dbReference type="InterPro" id="IPR017871">
    <property type="entry name" value="ABC_transporter-like_CS"/>
</dbReference>
<gene>
    <name evidence="5" type="ORF">WG929_19640</name>
</gene>
<dbReference type="EMBL" id="JBBKTX010000036">
    <property type="protein sequence ID" value="MFK4754620.1"/>
    <property type="molecule type" value="Genomic_DNA"/>
</dbReference>
<dbReference type="PANTHER" id="PTHR24220:SF611">
    <property type="entry name" value="ATP-BINDING COMPONENT OF ABC TRANSPORTER-RELATED"/>
    <property type="match status" value="1"/>
</dbReference>
<evidence type="ECO:0000256" key="2">
    <source>
        <dbReference type="ARBA" id="ARBA00022741"/>
    </source>
</evidence>
<evidence type="ECO:0000259" key="4">
    <source>
        <dbReference type="PROSITE" id="PS50893"/>
    </source>
</evidence>
<keyword evidence="3 5" id="KW-0067">ATP-binding</keyword>
<dbReference type="PANTHER" id="PTHR24220">
    <property type="entry name" value="IMPORT ATP-BINDING PROTEIN"/>
    <property type="match status" value="1"/>
</dbReference>
<dbReference type="InterPro" id="IPR003439">
    <property type="entry name" value="ABC_transporter-like_ATP-bd"/>
</dbReference>
<dbReference type="Pfam" id="PF00005">
    <property type="entry name" value="ABC_tran"/>
    <property type="match status" value="1"/>
</dbReference>
<evidence type="ECO:0000313" key="6">
    <source>
        <dbReference type="Proteomes" id="UP001620597"/>
    </source>
</evidence>